<dbReference type="InterPro" id="IPR050303">
    <property type="entry name" value="GatZ_KbaZ_carbometab"/>
</dbReference>
<dbReference type="AlphaFoldDB" id="A0A1C3VZ70"/>
<dbReference type="InterPro" id="IPR013785">
    <property type="entry name" value="Aldolase_TIM"/>
</dbReference>
<dbReference type="PIRSF" id="PIRSF009264">
    <property type="entry name" value="TagBP_ald_AgaZ"/>
    <property type="match status" value="1"/>
</dbReference>
<dbReference type="STRING" id="410764.GA0061103_4552"/>
<dbReference type="RefSeq" id="WP_092713268.1">
    <property type="nucleotide sequence ID" value="NZ_FMAG01000004.1"/>
</dbReference>
<evidence type="ECO:0000256" key="1">
    <source>
        <dbReference type="ARBA" id="ARBA00005007"/>
    </source>
</evidence>
<organism evidence="2 3">
    <name type="scientific">Rhizobium multihospitium</name>
    <dbReference type="NCBI Taxonomy" id="410764"/>
    <lineage>
        <taxon>Bacteria</taxon>
        <taxon>Pseudomonadati</taxon>
        <taxon>Pseudomonadota</taxon>
        <taxon>Alphaproteobacteria</taxon>
        <taxon>Hyphomicrobiales</taxon>
        <taxon>Rhizobiaceae</taxon>
        <taxon>Rhizobium/Agrobacterium group</taxon>
        <taxon>Rhizobium</taxon>
    </lineage>
</organism>
<accession>A0A1C3VZ70</accession>
<comment type="pathway">
    <text evidence="1">Carbohydrate metabolism.</text>
</comment>
<reference evidence="3" key="1">
    <citation type="submission" date="2016-08" db="EMBL/GenBank/DDBJ databases">
        <authorList>
            <person name="Varghese N."/>
            <person name="Submissions Spin"/>
        </authorList>
    </citation>
    <scope>NUCLEOTIDE SEQUENCE [LARGE SCALE GENOMIC DNA]</scope>
    <source>
        <strain evidence="3">HAMBI 2975</strain>
    </source>
</reference>
<evidence type="ECO:0000313" key="2">
    <source>
        <dbReference type="EMBL" id="SCB32999.1"/>
    </source>
</evidence>
<dbReference type="GO" id="GO:0005975">
    <property type="term" value="P:carbohydrate metabolic process"/>
    <property type="evidence" value="ECO:0007669"/>
    <property type="project" value="InterPro"/>
</dbReference>
<dbReference type="GO" id="GO:0005886">
    <property type="term" value="C:plasma membrane"/>
    <property type="evidence" value="ECO:0007669"/>
    <property type="project" value="TreeGrafter"/>
</dbReference>
<dbReference type="NCBIfam" id="TIGR02810">
    <property type="entry name" value="agaZ_gatZ"/>
    <property type="match status" value="1"/>
</dbReference>
<sequence length="432" mass="46132">MNAFVEHNRSIALKKLLGGRAKALPRGITSVCSAHPLVIEAALKRAASDDAVALIEATCNQVNQEGGYTGMTPRDFRRFVEDIAAAVGFPVDRIILGGDHLGPNPWRKLPAEEAMAKAEAMIAAYIEAGFEKIHLDTSMGCAGEPVALADELTAERAARLARVAEEAALRSGRQPPVYIIGTEVPPPGGATHALDELEVTRPEAALNTLAVHRAAFAKAGVESALERVIAIVVQPGVEFGNANVVLYRPDRADGLVGALDQMPGLLFEAHSTDYQPGDALAALVEGGFAILKVGPGLTFALREALYGLDAIASVLAGRALPDAIYATMEAVMLENPGHWNSHYGGSAEEQRLQRHFSYSDRIRYYWPDEKAAAAVETLLARFEGDIPETLISQYLGRIYPVVVAKKVLPRARDLCIAAIDAALEPYSAATIA</sequence>
<dbReference type="EMBL" id="FMAG01000004">
    <property type="protein sequence ID" value="SCB32999.1"/>
    <property type="molecule type" value="Genomic_DNA"/>
</dbReference>
<dbReference type="InterPro" id="IPR012062">
    <property type="entry name" value="GatZ/KbaZ-like"/>
</dbReference>
<proteinExistence type="predicted"/>
<dbReference type="Proteomes" id="UP000199101">
    <property type="component" value="Unassembled WGS sequence"/>
</dbReference>
<dbReference type="OrthoDB" id="1672942at2"/>
<dbReference type="PANTHER" id="PTHR32502">
    <property type="entry name" value="N-ACETYLGALACTOSAMINE PERMEASE II COMPONENT-RELATED"/>
    <property type="match status" value="1"/>
</dbReference>
<dbReference type="GO" id="GO:0009401">
    <property type="term" value="P:phosphoenolpyruvate-dependent sugar phosphotransferase system"/>
    <property type="evidence" value="ECO:0007669"/>
    <property type="project" value="TreeGrafter"/>
</dbReference>
<evidence type="ECO:0000313" key="3">
    <source>
        <dbReference type="Proteomes" id="UP000199101"/>
    </source>
</evidence>
<gene>
    <name evidence="2" type="ORF">GA0061103_4552</name>
</gene>
<dbReference type="Pfam" id="PF08013">
    <property type="entry name" value="GatZ_KbaZ-like"/>
    <property type="match status" value="1"/>
</dbReference>
<protein>
    <submittedName>
        <fullName evidence="2">D-tagatose-1,6-bisphosphate aldolase subunit GatZ/KbaZ</fullName>
    </submittedName>
</protein>
<dbReference type="SUPFAM" id="SSF51569">
    <property type="entry name" value="Aldolase"/>
    <property type="match status" value="1"/>
</dbReference>
<dbReference type="Gene3D" id="1.10.400.20">
    <property type="entry name" value="putative tagatose 6-phosphate kinase domain like"/>
    <property type="match status" value="1"/>
</dbReference>
<dbReference type="Gene3D" id="3.20.20.70">
    <property type="entry name" value="Aldolase class I"/>
    <property type="match status" value="1"/>
</dbReference>
<keyword evidence="3" id="KW-1185">Reference proteome</keyword>
<dbReference type="PANTHER" id="PTHR32502:SF2">
    <property type="entry name" value="D-TAGATOSE-1,6-BISPHOSPHATE ALDOLASE SUBUNIT KBAZ"/>
    <property type="match status" value="1"/>
</dbReference>
<name>A0A1C3VZ70_9HYPH</name>